<dbReference type="UniPathway" id="UPA00109">
    <property type="reaction ID" value="UER00187"/>
</dbReference>
<evidence type="ECO:0000259" key="9">
    <source>
        <dbReference type="SMART" id="SM01192"/>
    </source>
</evidence>
<dbReference type="AlphaFoldDB" id="A0A2M7AS56"/>
<comment type="cofactor">
    <cofactor evidence="8">
        <name>Mg(2+)</name>
        <dbReference type="ChEBI" id="CHEBI:18420"/>
    </cofactor>
    <text evidence="8">Mg(2+) is required for catalysis and for stabilizing the dimer.</text>
</comment>
<evidence type="ECO:0000256" key="1">
    <source>
        <dbReference type="ARBA" id="ARBA00005031"/>
    </source>
</evidence>
<dbReference type="GO" id="GO:0000015">
    <property type="term" value="C:phosphopyruvate hydratase complex"/>
    <property type="evidence" value="ECO:0007669"/>
    <property type="project" value="InterPro"/>
</dbReference>
<dbReference type="Gene3D" id="3.20.20.120">
    <property type="entry name" value="Enolase-like C-terminal domain"/>
    <property type="match status" value="1"/>
</dbReference>
<dbReference type="SMART" id="SM01192">
    <property type="entry name" value="Enolase_C"/>
    <property type="match status" value="1"/>
</dbReference>
<evidence type="ECO:0000256" key="4">
    <source>
        <dbReference type="ARBA" id="ARBA00017068"/>
    </source>
</evidence>
<dbReference type="EC" id="4.2.1.11" evidence="3"/>
<keyword evidence="8" id="KW-0479">Metal-binding</keyword>
<feature type="domain" description="Enolase C-terminal TIM barrel" evidence="9">
    <location>
        <begin position="131"/>
        <end position="396"/>
    </location>
</feature>
<dbReference type="Pfam" id="PF00113">
    <property type="entry name" value="Enolase_C"/>
    <property type="match status" value="1"/>
</dbReference>
<dbReference type="InterPro" id="IPR020810">
    <property type="entry name" value="Enolase_C"/>
</dbReference>
<dbReference type="Proteomes" id="UP000231407">
    <property type="component" value="Unassembled WGS sequence"/>
</dbReference>
<dbReference type="PANTHER" id="PTHR11902:SF1">
    <property type="entry name" value="ENOLASE"/>
    <property type="match status" value="1"/>
</dbReference>
<name>A0A2M7AS56_9BACT</name>
<evidence type="ECO:0000256" key="2">
    <source>
        <dbReference type="ARBA" id="ARBA00009604"/>
    </source>
</evidence>
<evidence type="ECO:0000256" key="3">
    <source>
        <dbReference type="ARBA" id="ARBA00012058"/>
    </source>
</evidence>
<evidence type="ECO:0000256" key="8">
    <source>
        <dbReference type="PIRSR" id="PIRSR001400-3"/>
    </source>
</evidence>
<feature type="binding site" evidence="8">
    <location>
        <position position="271"/>
    </location>
    <ligand>
        <name>Mg(2+)</name>
        <dbReference type="ChEBI" id="CHEBI:18420"/>
    </ligand>
</feature>
<accession>A0A2M7AS56</accession>
<evidence type="ECO:0000256" key="6">
    <source>
        <dbReference type="ARBA" id="ARBA00023152"/>
    </source>
</evidence>
<protein>
    <recommendedName>
        <fullName evidence="4">Enolase</fullName>
        <ecNumber evidence="3">4.2.1.11</ecNumber>
    </recommendedName>
</protein>
<comment type="pathway">
    <text evidence="1">Carbohydrate degradation; glycolysis; pyruvate from D-glyceraldehyde 3-phosphate: step 4/5.</text>
</comment>
<keyword evidence="5" id="KW-0964">Secreted</keyword>
<evidence type="ECO:0000313" key="11">
    <source>
        <dbReference type="Proteomes" id="UP000231407"/>
    </source>
</evidence>
<feature type="binding site" evidence="8">
    <location>
        <position position="301"/>
    </location>
    <ligand>
        <name>Mg(2+)</name>
        <dbReference type="ChEBI" id="CHEBI:18420"/>
    </ligand>
</feature>
<evidence type="ECO:0000313" key="10">
    <source>
        <dbReference type="EMBL" id="PIU73456.1"/>
    </source>
</evidence>
<proteinExistence type="inferred from homology"/>
<dbReference type="GO" id="GO:0006096">
    <property type="term" value="P:glycolytic process"/>
    <property type="evidence" value="ECO:0007669"/>
    <property type="project" value="UniProtKB-UniPathway"/>
</dbReference>
<evidence type="ECO:0000256" key="5">
    <source>
        <dbReference type="ARBA" id="ARBA00022525"/>
    </source>
</evidence>
<comment type="similarity">
    <text evidence="2">Belongs to the enolase family.</text>
</comment>
<keyword evidence="6" id="KW-0324">Glycolysis</keyword>
<dbReference type="GO" id="GO:0004634">
    <property type="term" value="F:phosphopyruvate hydratase activity"/>
    <property type="evidence" value="ECO:0007669"/>
    <property type="project" value="UniProtKB-EC"/>
</dbReference>
<comment type="caution">
    <text evidence="10">The sequence shown here is derived from an EMBL/GenBank/DDBJ whole genome shotgun (WGS) entry which is preliminary data.</text>
</comment>
<dbReference type="PANTHER" id="PTHR11902">
    <property type="entry name" value="ENOLASE"/>
    <property type="match status" value="1"/>
</dbReference>
<organism evidence="10 11">
    <name type="scientific">Candidatus Shapirobacteria bacterium CG06_land_8_20_14_3_00_40_12</name>
    <dbReference type="NCBI Taxonomy" id="1974881"/>
    <lineage>
        <taxon>Bacteria</taxon>
        <taxon>Candidatus Shapironibacteriota</taxon>
    </lineage>
</organism>
<sequence length="400" mass="45446">MGYKISMKDKITGVRANLILNSNCDWVREVVVEINSKYQGVGSSPVGETKSIYESQKEGKVLKDINKYLKEKLCGHIFSQESFDKLIFTDRGKLTSGLVYSLSSAFFYARVKARRISPVRLLTNGGKVGQPKILLNVLNGGLHAYTNAVYSDFSEYLLVPVKNDIEQLIADYHKLYSLIKEKLRLCPKRVVGGNVVSYLGRSNDSVFDFLTDVLEREKCNKRYTIMVDASAGNFYKEGQYYLPVTKKKMNSEMMINYWQKISLKYSVSILEDPLAETDMDSWQELYGNLVKSSIKVFLVGDNLFCSDVERLKINGCKKMINGTLIKPDQAVTVSRFREYWKEAKRQGLLTVASHRSVETESLLVSHLASALKIDFIKVGPLSNYNAVYKLNEIIRNKSDE</sequence>
<evidence type="ECO:0000256" key="7">
    <source>
        <dbReference type="ARBA" id="ARBA00023239"/>
    </source>
</evidence>
<dbReference type="SUPFAM" id="SSF51604">
    <property type="entry name" value="Enolase C-terminal domain-like"/>
    <property type="match status" value="1"/>
</dbReference>
<dbReference type="InterPro" id="IPR036849">
    <property type="entry name" value="Enolase-like_C_sf"/>
</dbReference>
<dbReference type="InterPro" id="IPR000941">
    <property type="entry name" value="Enolase"/>
</dbReference>
<gene>
    <name evidence="10" type="ORF">COS78_02230</name>
</gene>
<keyword evidence="8" id="KW-0460">Magnesium</keyword>
<dbReference type="EMBL" id="PEWA01000026">
    <property type="protein sequence ID" value="PIU73456.1"/>
    <property type="molecule type" value="Genomic_DNA"/>
</dbReference>
<reference evidence="11" key="1">
    <citation type="submission" date="2017-09" db="EMBL/GenBank/DDBJ databases">
        <title>Depth-based differentiation of microbial function through sediment-hosted aquifers and enrichment of novel symbionts in the deep terrestrial subsurface.</title>
        <authorList>
            <person name="Probst A.J."/>
            <person name="Ladd B."/>
            <person name="Jarett J.K."/>
            <person name="Geller-Mcgrath D.E."/>
            <person name="Sieber C.M.K."/>
            <person name="Emerson J.B."/>
            <person name="Anantharaman K."/>
            <person name="Thomas B.C."/>
            <person name="Malmstrom R."/>
            <person name="Stieglmeier M."/>
            <person name="Klingl A."/>
            <person name="Woyke T."/>
            <person name="Ryan C.M."/>
            <person name="Banfield J.F."/>
        </authorList>
    </citation>
    <scope>NUCLEOTIDE SEQUENCE [LARGE SCALE GENOMIC DNA]</scope>
</reference>
<keyword evidence="7" id="KW-0456">Lyase</keyword>
<dbReference type="PIRSF" id="PIRSF001400">
    <property type="entry name" value="Enolase"/>
    <property type="match status" value="1"/>
</dbReference>
<dbReference type="GO" id="GO:0000287">
    <property type="term" value="F:magnesium ion binding"/>
    <property type="evidence" value="ECO:0007669"/>
    <property type="project" value="InterPro"/>
</dbReference>